<name>A0A7C6Z4M7_9FIRM</name>
<gene>
    <name evidence="2" type="ORF">GX523_09725</name>
</gene>
<feature type="domain" description="Polysaccharide pyruvyl transferase" evidence="1">
    <location>
        <begin position="13"/>
        <end position="299"/>
    </location>
</feature>
<dbReference type="InterPro" id="IPR007345">
    <property type="entry name" value="Polysacch_pyruvyl_Trfase"/>
</dbReference>
<evidence type="ECO:0000313" key="2">
    <source>
        <dbReference type="EMBL" id="HHY27002.1"/>
    </source>
</evidence>
<dbReference type="Pfam" id="PF04230">
    <property type="entry name" value="PS_pyruv_trans"/>
    <property type="match status" value="1"/>
</dbReference>
<accession>A0A7C6Z4M7</accession>
<reference evidence="2 3" key="1">
    <citation type="journal article" date="2020" name="Biotechnol. Biofuels">
        <title>New insights from the biogas microbiome by comprehensive genome-resolved metagenomics of nearly 1600 species originating from multiple anaerobic digesters.</title>
        <authorList>
            <person name="Campanaro S."/>
            <person name="Treu L."/>
            <person name="Rodriguez-R L.M."/>
            <person name="Kovalovszki A."/>
            <person name="Ziels R.M."/>
            <person name="Maus I."/>
            <person name="Zhu X."/>
            <person name="Kougias P.G."/>
            <person name="Basile A."/>
            <person name="Luo G."/>
            <person name="Schluter A."/>
            <person name="Konstantinidis K.T."/>
            <person name="Angelidaki I."/>
        </authorList>
    </citation>
    <scope>NUCLEOTIDE SEQUENCE [LARGE SCALE GENOMIC DNA]</scope>
    <source>
        <strain evidence="2">AS05jafATM_4</strain>
    </source>
</reference>
<evidence type="ECO:0000259" key="1">
    <source>
        <dbReference type="Pfam" id="PF04230"/>
    </source>
</evidence>
<sequence>MRNILFSTTRQWNCGDEFILFGVINLIKQVYPEGFNAIIYNRHPDLRTDIMPLGDLRDVKLYMPDELTTAVDANFRVGFRDNSLKRTLDGQFIDLVVFAGTPEWSNSRCFDLYEIIEKFNLPVIALGIGNRIQEGCNLIMRNLNRFKLFTVRAPELIEPLKEHISPPPVYLPCPSLCGADSDKIRNIDAVKHIGLIYSCDKIRSEINNCVLTETYEYLLALFRELICRYPNIKFSLVCHYVDELPFAISDFPEVEVLYSFDAKDYYEIYSGFDLVIGARVHGLGCAAAMGIPGIGIMHDFRGETVKGFLAETISINQSMETVFEIVEGTVTTISDKNRRLKEHITRTTESYLAIVSETLDFPKKSFQGYSPPLLHPTDNIFEGRPYLAEAMRELRGIPSPMVAERDSVIAERDRAIAERDRAIAERDRAIAERDSAIAERDSAIAERDRAIAERDSAIAERDSSIAERDSAIAERDRAIAERDSAIAERDSIINSTSWKFTAPLRAIMSLFRRIIGGKRK</sequence>
<evidence type="ECO:0000313" key="3">
    <source>
        <dbReference type="Proteomes" id="UP000553059"/>
    </source>
</evidence>
<dbReference type="Proteomes" id="UP000553059">
    <property type="component" value="Unassembled WGS sequence"/>
</dbReference>
<proteinExistence type="predicted"/>
<organism evidence="2 3">
    <name type="scientific">Desulfitobacterium dehalogenans</name>
    <dbReference type="NCBI Taxonomy" id="36854"/>
    <lineage>
        <taxon>Bacteria</taxon>
        <taxon>Bacillati</taxon>
        <taxon>Bacillota</taxon>
        <taxon>Clostridia</taxon>
        <taxon>Eubacteriales</taxon>
        <taxon>Desulfitobacteriaceae</taxon>
        <taxon>Desulfitobacterium</taxon>
    </lineage>
</organism>
<protein>
    <recommendedName>
        <fullName evidence="1">Polysaccharide pyruvyl transferase domain-containing protein</fullName>
    </recommendedName>
</protein>
<dbReference type="AlphaFoldDB" id="A0A7C6Z4M7"/>
<comment type="caution">
    <text evidence="2">The sequence shown here is derived from an EMBL/GenBank/DDBJ whole genome shotgun (WGS) entry which is preliminary data.</text>
</comment>
<dbReference type="EMBL" id="DUTF01000222">
    <property type="protein sequence ID" value="HHY27002.1"/>
    <property type="molecule type" value="Genomic_DNA"/>
</dbReference>